<dbReference type="AlphaFoldDB" id="A0ABD0MRX1"/>
<keyword evidence="2" id="KW-1185">Reference proteome</keyword>
<evidence type="ECO:0000313" key="1">
    <source>
        <dbReference type="EMBL" id="KAL0152777.1"/>
    </source>
</evidence>
<proteinExistence type="predicted"/>
<gene>
    <name evidence="1" type="ORF">M9458_052500</name>
</gene>
<dbReference type="Proteomes" id="UP001529510">
    <property type="component" value="Unassembled WGS sequence"/>
</dbReference>
<organism evidence="1 2">
    <name type="scientific">Cirrhinus mrigala</name>
    <name type="common">Mrigala</name>
    <dbReference type="NCBI Taxonomy" id="683832"/>
    <lineage>
        <taxon>Eukaryota</taxon>
        <taxon>Metazoa</taxon>
        <taxon>Chordata</taxon>
        <taxon>Craniata</taxon>
        <taxon>Vertebrata</taxon>
        <taxon>Euteleostomi</taxon>
        <taxon>Actinopterygii</taxon>
        <taxon>Neopterygii</taxon>
        <taxon>Teleostei</taxon>
        <taxon>Ostariophysi</taxon>
        <taxon>Cypriniformes</taxon>
        <taxon>Cyprinidae</taxon>
        <taxon>Labeoninae</taxon>
        <taxon>Labeonini</taxon>
        <taxon>Cirrhinus</taxon>
    </lineage>
</organism>
<comment type="caution">
    <text evidence="1">The sequence shown here is derived from an EMBL/GenBank/DDBJ whole genome shotgun (WGS) entry which is preliminary data.</text>
</comment>
<dbReference type="Gene3D" id="3.30.70.1820">
    <property type="entry name" value="L1 transposable element, RRM domain"/>
    <property type="match status" value="1"/>
</dbReference>
<accession>A0ABD0MRX1</accession>
<protein>
    <submittedName>
        <fullName evidence="1">Uncharacterized protein</fullName>
    </submittedName>
</protein>
<name>A0ABD0MRX1_CIRMR</name>
<reference evidence="1 2" key="1">
    <citation type="submission" date="2024-05" db="EMBL/GenBank/DDBJ databases">
        <title>Genome sequencing and assembly of Indian major carp, Cirrhinus mrigala (Hamilton, 1822).</title>
        <authorList>
            <person name="Mohindra V."/>
            <person name="Chowdhury L.M."/>
            <person name="Lal K."/>
            <person name="Jena J.K."/>
        </authorList>
    </citation>
    <scope>NUCLEOTIDE SEQUENCE [LARGE SCALE GENOMIC DNA]</scope>
    <source>
        <strain evidence="1">CM1030</strain>
        <tissue evidence="1">Blood</tissue>
    </source>
</reference>
<evidence type="ECO:0000313" key="2">
    <source>
        <dbReference type="Proteomes" id="UP001529510"/>
    </source>
</evidence>
<sequence>MRDNLIFSGIPEQIQDNPEHAIKEFMHSNLKIPKETVEKITFHRVHHLSHQNNQIAGTKRPQPIVAKFKHYKHKELVKSKGKELRGTHYGIKSSQVKLSQALSFCYMCGHIVERDVVSHRTTVLHTS</sequence>
<dbReference type="EMBL" id="JAMKFB020000189">
    <property type="protein sequence ID" value="KAL0152777.1"/>
    <property type="molecule type" value="Genomic_DNA"/>
</dbReference>